<dbReference type="AlphaFoldDB" id="A0A1W1WQN8"/>
<reference evidence="3" key="1">
    <citation type="submission" date="2017-04" db="EMBL/GenBank/DDBJ databases">
        <authorList>
            <person name="Varghese N."/>
            <person name="Submissions S."/>
        </authorList>
    </citation>
    <scope>NUCLEOTIDE SEQUENCE [LARGE SCALE GENOMIC DNA]</scope>
    <source>
        <strain evidence="3">DSM 16512</strain>
    </source>
</reference>
<protein>
    <submittedName>
        <fullName evidence="2">Uncharacterized protein</fullName>
    </submittedName>
</protein>
<feature type="chain" id="PRO_5012393446" evidence="1">
    <location>
        <begin position="20"/>
        <end position="137"/>
    </location>
</feature>
<dbReference type="STRING" id="1069081.SAMN05660197_0385"/>
<organism evidence="2 3">
    <name type="scientific">Nitratiruptor tergarcus DSM 16512</name>
    <dbReference type="NCBI Taxonomy" id="1069081"/>
    <lineage>
        <taxon>Bacteria</taxon>
        <taxon>Pseudomonadati</taxon>
        <taxon>Campylobacterota</taxon>
        <taxon>Epsilonproteobacteria</taxon>
        <taxon>Nautiliales</taxon>
        <taxon>Nitratiruptoraceae</taxon>
        <taxon>Nitratiruptor</taxon>
    </lineage>
</organism>
<dbReference type="Proteomes" id="UP000192602">
    <property type="component" value="Unassembled WGS sequence"/>
</dbReference>
<dbReference type="EMBL" id="FWWZ01000001">
    <property type="protein sequence ID" value="SMC08628.1"/>
    <property type="molecule type" value="Genomic_DNA"/>
</dbReference>
<keyword evidence="3" id="KW-1185">Reference proteome</keyword>
<evidence type="ECO:0000313" key="2">
    <source>
        <dbReference type="EMBL" id="SMC08628.1"/>
    </source>
</evidence>
<proteinExistence type="predicted"/>
<accession>A0A1W1WQN8</accession>
<keyword evidence="1" id="KW-0732">Signal</keyword>
<evidence type="ECO:0000256" key="1">
    <source>
        <dbReference type="SAM" id="SignalP"/>
    </source>
</evidence>
<evidence type="ECO:0000313" key="3">
    <source>
        <dbReference type="Proteomes" id="UP000192602"/>
    </source>
</evidence>
<sequence>MKKIALLALVAAGMLFASSGEKGEFEKKGFLTTKWCAQNDLFADCRLESYHCGSEGCYRNWVPGEPGKTEIVLYVHDEGKIYEIKPSGVHVSELLEKAANRNEVTIIGKLESDGKTIEAMEFKAPPPPKKSFFKGCL</sequence>
<dbReference type="RefSeq" id="WP_084274901.1">
    <property type="nucleotide sequence ID" value="NZ_AP026671.1"/>
</dbReference>
<dbReference type="OrthoDB" id="5340048at2"/>
<gene>
    <name evidence="2" type="ORF">SAMN05660197_0385</name>
</gene>
<feature type="signal peptide" evidence="1">
    <location>
        <begin position="1"/>
        <end position="19"/>
    </location>
</feature>
<name>A0A1W1WQN8_9BACT</name>